<dbReference type="RefSeq" id="WP_027009098.1">
    <property type="nucleotide sequence ID" value="NZ_CP091521.1"/>
</dbReference>
<gene>
    <name evidence="4" type="ORF">LVJ77_01180</name>
</gene>
<dbReference type="EMBL" id="CP091521">
    <property type="protein sequence ID" value="UOP04979.1"/>
    <property type="molecule type" value="Genomic_DNA"/>
</dbReference>
<protein>
    <submittedName>
        <fullName evidence="4">3-deoxy-D-arabino-heptulosonate 7-phosphate synthase</fullName>
    </submittedName>
</protein>
<dbReference type="Pfam" id="PF00793">
    <property type="entry name" value="DAHP_synth_1"/>
    <property type="match status" value="1"/>
</dbReference>
<feature type="domain" description="DAHP synthase ferredoxin-like" evidence="3">
    <location>
        <begin position="1"/>
        <end position="65"/>
    </location>
</feature>
<feature type="domain" description="DAHP synthetase I/KDSA" evidence="2">
    <location>
        <begin position="166"/>
        <end position="260"/>
    </location>
</feature>
<reference evidence="4" key="1">
    <citation type="journal article" date="2022" name="Res Sq">
        <title>Evolution of multicellular longitudinally dividing oral cavity symbionts (Neisseriaceae).</title>
        <authorList>
            <person name="Nyongesa S."/>
            <person name="Weber P."/>
            <person name="Bernet E."/>
            <person name="Pullido F."/>
            <person name="Nieckarz M."/>
            <person name="Delaby M."/>
            <person name="Nieves C."/>
            <person name="Viehboeck T."/>
            <person name="Krause N."/>
            <person name="Rivera-Millot A."/>
            <person name="Nakamura A."/>
            <person name="Vischer N."/>
            <person name="VanNieuwenhze M."/>
            <person name="Brun Y."/>
            <person name="Cava F."/>
            <person name="Bulgheresi S."/>
            <person name="Veyrier F."/>
        </authorList>
    </citation>
    <scope>NUCLEOTIDE SEQUENCE</scope>
    <source>
        <strain evidence="4">17694</strain>
    </source>
</reference>
<proteinExistence type="predicted"/>
<keyword evidence="1" id="KW-0808">Transferase</keyword>
<accession>A0A8T9MUL6</accession>
<sequence length="286" mass="31421">MIIVMCPDAEDADIARVVALIRDKGLREHISRGEECTIVGAVGDERVFDTAQMERLPKVQKAIRIVHDWRLVSREAQPADTVLTVRGVRFGGGGTVRVCADADACADDAPAVCLDPFAPSARPYDAEPDCPAPHALRRQIERCRQAGKVVWVRIRDSRHIDIALNAWADVLCLGGELAENRSLLHELGSLNTPVVVYKHSHHTVRDWLVAAEHVVMRGNRHVLLGEAGTFGWHGEPLRLDTDALVKAKKLCHLPVVADLSRLAHRYMDTGTLQALARAAGADVLVY</sequence>
<evidence type="ECO:0000259" key="2">
    <source>
        <dbReference type="Pfam" id="PF00793"/>
    </source>
</evidence>
<dbReference type="Gene3D" id="3.20.20.70">
    <property type="entry name" value="Aldolase class I"/>
    <property type="match status" value="1"/>
</dbReference>
<dbReference type="SUPFAM" id="SSF51569">
    <property type="entry name" value="Aldolase"/>
    <property type="match status" value="1"/>
</dbReference>
<keyword evidence="5" id="KW-1185">Reference proteome</keyword>
<dbReference type="InterPro" id="IPR041071">
    <property type="entry name" value="DAHP_snth_FXD"/>
</dbReference>
<evidence type="ECO:0000313" key="5">
    <source>
        <dbReference type="Proteomes" id="UP000831534"/>
    </source>
</evidence>
<evidence type="ECO:0000256" key="1">
    <source>
        <dbReference type="ARBA" id="ARBA00022679"/>
    </source>
</evidence>
<dbReference type="InterPro" id="IPR006218">
    <property type="entry name" value="DAHP1/KDSA"/>
</dbReference>
<dbReference type="PANTHER" id="PTHR43018:SF3">
    <property type="entry name" value="CARBOXYSOME FORMATION PROTEIN"/>
    <property type="match status" value="1"/>
</dbReference>
<dbReference type="InterPro" id="IPR013785">
    <property type="entry name" value="Aldolase_TIM"/>
</dbReference>
<dbReference type="Gene3D" id="3.30.70.1140">
    <property type="entry name" value="Phospho-2-dehydro-3-deoxyheptonate aldolase, domain 1"/>
    <property type="match status" value="1"/>
</dbReference>
<dbReference type="Proteomes" id="UP000831534">
    <property type="component" value="Chromosome"/>
</dbReference>
<dbReference type="GO" id="GO:0016740">
    <property type="term" value="F:transferase activity"/>
    <property type="evidence" value="ECO:0007669"/>
    <property type="project" value="UniProtKB-KW"/>
</dbReference>
<dbReference type="InterPro" id="IPR052899">
    <property type="entry name" value="Class-I_DAHP_synthase"/>
</dbReference>
<reference evidence="4" key="2">
    <citation type="submission" date="2024-09" db="EMBL/GenBank/DDBJ databases">
        <authorList>
            <person name="Veyrier F.J."/>
        </authorList>
    </citation>
    <scope>NUCLEOTIDE SEQUENCE</scope>
    <source>
        <strain evidence="4">17694</strain>
    </source>
</reference>
<dbReference type="Pfam" id="PF18152">
    <property type="entry name" value="DAHP_snth_FXD"/>
    <property type="match status" value="1"/>
</dbReference>
<dbReference type="AlphaFoldDB" id="A0A8T9MUL6"/>
<organism evidence="4 5">
    <name type="scientific">Conchiformibius kuhniae</name>
    <dbReference type="NCBI Taxonomy" id="211502"/>
    <lineage>
        <taxon>Bacteria</taxon>
        <taxon>Pseudomonadati</taxon>
        <taxon>Pseudomonadota</taxon>
        <taxon>Betaproteobacteria</taxon>
        <taxon>Neisseriales</taxon>
        <taxon>Neisseriaceae</taxon>
        <taxon>Conchiformibius</taxon>
    </lineage>
</organism>
<evidence type="ECO:0000313" key="4">
    <source>
        <dbReference type="EMBL" id="UOP04979.1"/>
    </source>
</evidence>
<name>A0A8T9MUL6_9NEIS</name>
<evidence type="ECO:0000259" key="3">
    <source>
        <dbReference type="Pfam" id="PF18152"/>
    </source>
</evidence>
<dbReference type="PANTHER" id="PTHR43018">
    <property type="entry name" value="PHOSPHO-2-DEHYDRO-3-DEOXYHEPTONATE ALDOLASE"/>
    <property type="match status" value="1"/>
</dbReference>
<dbReference type="KEGG" id="ckh:LVJ77_01180"/>